<dbReference type="Proteomes" id="UP000216840">
    <property type="component" value="Unassembled WGS sequence"/>
</dbReference>
<dbReference type="AlphaFoldDB" id="A0A265URZ6"/>
<keyword evidence="3" id="KW-0406">Ion transport</keyword>
<evidence type="ECO:0000313" key="5">
    <source>
        <dbReference type="EMBL" id="OZV68093.1"/>
    </source>
</evidence>
<evidence type="ECO:0000256" key="1">
    <source>
        <dbReference type="ARBA" id="ARBA00005850"/>
    </source>
</evidence>
<comment type="caution">
    <text evidence="5">The sequence shown here is derived from an EMBL/GenBank/DDBJ whole genome shotgun (WGS) entry which is preliminary data.</text>
</comment>
<dbReference type="Pfam" id="PF01813">
    <property type="entry name" value="ATP-synt_D"/>
    <property type="match status" value="1"/>
</dbReference>
<keyword evidence="6" id="KW-1185">Reference proteome</keyword>
<dbReference type="OrthoDB" id="5637912at2"/>
<reference evidence="5 6" key="1">
    <citation type="submission" date="2017-05" db="EMBL/GenBank/DDBJ databases">
        <title>The draft genome sequence of Idiomarina salinarum WNB302.</title>
        <authorList>
            <person name="Sun Y."/>
            <person name="Chen B."/>
            <person name="Du Z."/>
        </authorList>
    </citation>
    <scope>NUCLEOTIDE SEQUENCE [LARGE SCALE GENOMIC DNA]</scope>
    <source>
        <strain evidence="5 6">WNB302</strain>
    </source>
</reference>
<dbReference type="EMBL" id="NGJN01000005">
    <property type="protein sequence ID" value="OZV68093.1"/>
    <property type="molecule type" value="Genomic_DNA"/>
</dbReference>
<evidence type="ECO:0008006" key="7">
    <source>
        <dbReference type="Google" id="ProtNLM"/>
    </source>
</evidence>
<proteinExistence type="inferred from homology"/>
<evidence type="ECO:0000256" key="4">
    <source>
        <dbReference type="SAM" id="Coils"/>
    </source>
</evidence>
<name>A0A265URZ6_9FLAO</name>
<protein>
    <recommendedName>
        <fullName evidence="7">V-type ATP synthase subunit D</fullName>
    </recommendedName>
</protein>
<keyword evidence="2" id="KW-0813">Transport</keyword>
<dbReference type="InterPro" id="IPR002699">
    <property type="entry name" value="V_ATPase_D"/>
</dbReference>
<gene>
    <name evidence="5" type="ORF">CA834_10630</name>
</gene>
<evidence type="ECO:0000313" key="6">
    <source>
        <dbReference type="Proteomes" id="UP000216840"/>
    </source>
</evidence>
<dbReference type="RefSeq" id="WP_094968679.1">
    <property type="nucleotide sequence ID" value="NZ_NGJN01000005.1"/>
</dbReference>
<comment type="similarity">
    <text evidence="1">Belongs to the V-ATPase D subunit family.</text>
</comment>
<accession>A0A265URZ6</accession>
<sequence length="203" mass="23212">MADKILMNKNTLAALKNELKGYKTALPVFEMKEQQLKEVITSIETAVERLQIAIEAADTEVKQWASVMAEPTVDLGQQVSVSELKTKSREIAGVIIKQFVDISFNESEIDYFETPLWVDDAVEAIKDQTTNQEMLRLEYKNLERVREELAEARRMKNALKEVFIPETQHNIRKIEIYLGDVERLAIGCAKLVKKKKQVKSEAV</sequence>
<keyword evidence="4" id="KW-0175">Coiled coil</keyword>
<feature type="coiled-coil region" evidence="4">
    <location>
        <begin position="125"/>
        <end position="162"/>
    </location>
</feature>
<dbReference type="GO" id="GO:0046961">
    <property type="term" value="F:proton-transporting ATPase activity, rotational mechanism"/>
    <property type="evidence" value="ECO:0007669"/>
    <property type="project" value="InterPro"/>
</dbReference>
<evidence type="ECO:0000256" key="2">
    <source>
        <dbReference type="ARBA" id="ARBA00022448"/>
    </source>
</evidence>
<evidence type="ECO:0000256" key="3">
    <source>
        <dbReference type="ARBA" id="ARBA00023065"/>
    </source>
</evidence>
<dbReference type="Gene3D" id="1.10.287.3240">
    <property type="match status" value="1"/>
</dbReference>
<organism evidence="5 6">
    <name type="scientific">Winogradskyella aurantia</name>
    <dbReference type="NCBI Taxonomy" id="1915063"/>
    <lineage>
        <taxon>Bacteria</taxon>
        <taxon>Pseudomonadati</taxon>
        <taxon>Bacteroidota</taxon>
        <taxon>Flavobacteriia</taxon>
        <taxon>Flavobacteriales</taxon>
        <taxon>Flavobacteriaceae</taxon>
        <taxon>Winogradskyella</taxon>
    </lineage>
</organism>